<feature type="transmembrane region" description="Helical" evidence="1">
    <location>
        <begin position="59"/>
        <end position="80"/>
    </location>
</feature>
<name>A0A562Q8S0_9PSED</name>
<gene>
    <name evidence="2" type="ORF">IQ22_03350</name>
</gene>
<dbReference type="AlphaFoldDB" id="A0A562Q8S0"/>
<organism evidence="2 3">
    <name type="scientific">Pseudomonas duriflava</name>
    <dbReference type="NCBI Taxonomy" id="459528"/>
    <lineage>
        <taxon>Bacteria</taxon>
        <taxon>Pseudomonadati</taxon>
        <taxon>Pseudomonadota</taxon>
        <taxon>Gammaproteobacteria</taxon>
        <taxon>Pseudomonadales</taxon>
        <taxon>Pseudomonadaceae</taxon>
        <taxon>Pseudomonas</taxon>
    </lineage>
</organism>
<keyword evidence="1" id="KW-0472">Membrane</keyword>
<dbReference type="Pfam" id="PF06197">
    <property type="entry name" value="DUF998"/>
    <property type="match status" value="1"/>
</dbReference>
<dbReference type="EMBL" id="VLKY01000011">
    <property type="protein sequence ID" value="TWI52580.1"/>
    <property type="molecule type" value="Genomic_DNA"/>
</dbReference>
<comment type="caution">
    <text evidence="2">The sequence shown here is derived from an EMBL/GenBank/DDBJ whole genome shotgun (WGS) entry which is preliminary data.</text>
</comment>
<keyword evidence="1" id="KW-0812">Transmembrane</keyword>
<keyword evidence="1" id="KW-1133">Transmembrane helix</keyword>
<reference evidence="2 3" key="1">
    <citation type="journal article" date="2015" name="Stand. Genomic Sci.">
        <title>Genomic Encyclopedia of Bacterial and Archaeal Type Strains, Phase III: the genomes of soil and plant-associated and newly described type strains.</title>
        <authorList>
            <person name="Whitman W.B."/>
            <person name="Woyke T."/>
            <person name="Klenk H.P."/>
            <person name="Zhou Y."/>
            <person name="Lilburn T.G."/>
            <person name="Beck B.J."/>
            <person name="De Vos P."/>
            <person name="Vandamme P."/>
            <person name="Eisen J.A."/>
            <person name="Garrity G."/>
            <person name="Hugenholtz P."/>
            <person name="Kyrpides N.C."/>
        </authorList>
    </citation>
    <scope>NUCLEOTIDE SEQUENCE [LARGE SCALE GENOMIC DNA]</scope>
    <source>
        <strain evidence="2 3">CGMCC 1.6858</strain>
    </source>
</reference>
<keyword evidence="3" id="KW-1185">Reference proteome</keyword>
<evidence type="ECO:0000313" key="3">
    <source>
        <dbReference type="Proteomes" id="UP000316905"/>
    </source>
</evidence>
<feature type="transmembrane region" description="Helical" evidence="1">
    <location>
        <begin position="100"/>
        <end position="119"/>
    </location>
</feature>
<proteinExistence type="predicted"/>
<protein>
    <submittedName>
        <fullName evidence="2">Uncharacterized protein DUF998</fullName>
    </submittedName>
</protein>
<evidence type="ECO:0000313" key="2">
    <source>
        <dbReference type="EMBL" id="TWI52580.1"/>
    </source>
</evidence>
<sequence>MASGFLYPGYSQINQAMSELGAQGAPTHVLSPLINNYPLGFLFIFFGIAVSKTFHESKLAIFTGLLIIIHGIASFCTGYFSCDVGCRLESPSTSQTIHNYSGLVMFASIFLASAIWSYLGRKLLNSLPFTLFSIFCSLVALVTLPLMGNALEAGHFFGLYQRINYGASVVWIAGLALLMLKRY</sequence>
<feature type="transmembrane region" description="Helical" evidence="1">
    <location>
        <begin position="131"/>
        <end position="151"/>
    </location>
</feature>
<dbReference type="Proteomes" id="UP000316905">
    <property type="component" value="Unassembled WGS sequence"/>
</dbReference>
<feature type="transmembrane region" description="Helical" evidence="1">
    <location>
        <begin position="163"/>
        <end position="180"/>
    </location>
</feature>
<evidence type="ECO:0000256" key="1">
    <source>
        <dbReference type="SAM" id="Phobius"/>
    </source>
</evidence>
<dbReference type="InterPro" id="IPR009339">
    <property type="entry name" value="DUF998"/>
</dbReference>
<accession>A0A562Q8S0</accession>
<feature type="transmembrane region" description="Helical" evidence="1">
    <location>
        <begin position="37"/>
        <end position="54"/>
    </location>
</feature>